<protein>
    <submittedName>
        <fullName evidence="1">Uncharacterized protein</fullName>
    </submittedName>
</protein>
<dbReference type="AlphaFoldDB" id="A0A2W4BH48"/>
<sequence>MEFLTGKTEEQANEGLWRVYVEKQFQILDEQPCNSQDLAESLMKEITYQKMHPKQDVEKVAFHFLDDQNRKYGTRLQDGLIIYYKKAK</sequence>
<accession>A0A2W4BH48</accession>
<name>A0A2W4BH48_9ENTE</name>
<dbReference type="EMBL" id="PIEU01000034">
    <property type="protein sequence ID" value="PZL76235.1"/>
    <property type="molecule type" value="Genomic_DNA"/>
</dbReference>
<evidence type="ECO:0000313" key="2">
    <source>
        <dbReference type="Proteomes" id="UP000249828"/>
    </source>
</evidence>
<evidence type="ECO:0000313" key="1">
    <source>
        <dbReference type="EMBL" id="PZL76235.1"/>
    </source>
</evidence>
<reference evidence="1 2" key="1">
    <citation type="submission" date="2017-11" db="EMBL/GenBank/DDBJ databases">
        <title>Draft genome sequence of Enterococcus plantarum TRW2 strain isolated from lettuce.</title>
        <authorList>
            <person name="Kim E.B."/>
            <person name="Marco M.L."/>
            <person name="Williams T.R."/>
            <person name="You I.H."/>
        </authorList>
    </citation>
    <scope>NUCLEOTIDE SEQUENCE [LARGE SCALE GENOMIC DNA]</scope>
    <source>
        <strain evidence="1 2">TRW2</strain>
    </source>
</reference>
<keyword evidence="2" id="KW-1185">Reference proteome</keyword>
<proteinExistence type="predicted"/>
<organism evidence="1 2">
    <name type="scientific">Enterococcus plantarum</name>
    <dbReference type="NCBI Taxonomy" id="1077675"/>
    <lineage>
        <taxon>Bacteria</taxon>
        <taxon>Bacillati</taxon>
        <taxon>Bacillota</taxon>
        <taxon>Bacilli</taxon>
        <taxon>Lactobacillales</taxon>
        <taxon>Enterococcaceae</taxon>
        <taxon>Enterococcus</taxon>
    </lineage>
</organism>
<comment type="caution">
    <text evidence="1">The sequence shown here is derived from an EMBL/GenBank/DDBJ whole genome shotgun (WGS) entry which is preliminary data.</text>
</comment>
<gene>
    <name evidence="1" type="ORF">CI088_03240</name>
</gene>
<dbReference type="Proteomes" id="UP000249828">
    <property type="component" value="Unassembled WGS sequence"/>
</dbReference>